<protein>
    <submittedName>
        <fullName evidence="1">Uncharacterized protein</fullName>
    </submittedName>
</protein>
<reference evidence="1 2" key="1">
    <citation type="submission" date="2019-05" db="EMBL/GenBank/DDBJ databases">
        <title>Another draft genome of Portunus trituberculatus and its Hox gene families provides insights of decapod evolution.</title>
        <authorList>
            <person name="Jeong J.-H."/>
            <person name="Song I."/>
            <person name="Kim S."/>
            <person name="Choi T."/>
            <person name="Kim D."/>
            <person name="Ryu S."/>
            <person name="Kim W."/>
        </authorList>
    </citation>
    <scope>NUCLEOTIDE SEQUENCE [LARGE SCALE GENOMIC DNA]</scope>
    <source>
        <tissue evidence="1">Muscle</tissue>
    </source>
</reference>
<evidence type="ECO:0000313" key="2">
    <source>
        <dbReference type="Proteomes" id="UP000324222"/>
    </source>
</evidence>
<dbReference type="Proteomes" id="UP000324222">
    <property type="component" value="Unassembled WGS sequence"/>
</dbReference>
<keyword evidence="2" id="KW-1185">Reference proteome</keyword>
<comment type="caution">
    <text evidence="1">The sequence shown here is derived from an EMBL/GenBank/DDBJ whole genome shotgun (WGS) entry which is preliminary data.</text>
</comment>
<proteinExistence type="predicted"/>
<name>A0A5B7EHP8_PORTR</name>
<gene>
    <name evidence="1" type="ORF">E2C01_026075</name>
</gene>
<evidence type="ECO:0000313" key="1">
    <source>
        <dbReference type="EMBL" id="MPC32749.1"/>
    </source>
</evidence>
<accession>A0A5B7EHP8</accession>
<dbReference type="AlphaFoldDB" id="A0A5B7EHP8"/>
<sequence>MYDSSQMPGRGQSAVRAVAGNVSQWGGWYDNMGRKNRHRTVKAKCITKRIPMEGMVLTCNIVSGNVVPSQVFIQCLNNGQWHFDGLAMVSSCMMSFTLMIATHTTDNW</sequence>
<dbReference type="EMBL" id="VSRR010002686">
    <property type="protein sequence ID" value="MPC32749.1"/>
    <property type="molecule type" value="Genomic_DNA"/>
</dbReference>
<organism evidence="1 2">
    <name type="scientific">Portunus trituberculatus</name>
    <name type="common">Swimming crab</name>
    <name type="synonym">Neptunus trituberculatus</name>
    <dbReference type="NCBI Taxonomy" id="210409"/>
    <lineage>
        <taxon>Eukaryota</taxon>
        <taxon>Metazoa</taxon>
        <taxon>Ecdysozoa</taxon>
        <taxon>Arthropoda</taxon>
        <taxon>Crustacea</taxon>
        <taxon>Multicrustacea</taxon>
        <taxon>Malacostraca</taxon>
        <taxon>Eumalacostraca</taxon>
        <taxon>Eucarida</taxon>
        <taxon>Decapoda</taxon>
        <taxon>Pleocyemata</taxon>
        <taxon>Brachyura</taxon>
        <taxon>Eubrachyura</taxon>
        <taxon>Portunoidea</taxon>
        <taxon>Portunidae</taxon>
        <taxon>Portuninae</taxon>
        <taxon>Portunus</taxon>
    </lineage>
</organism>